<keyword evidence="3 11" id="KW-0548">Nucleotidyltransferase</keyword>
<dbReference type="InterPro" id="IPR051083">
    <property type="entry name" value="GrpII_Intron_Splice-Mob/Def"/>
</dbReference>
<evidence type="ECO:0000256" key="2">
    <source>
        <dbReference type="ARBA" id="ARBA00022679"/>
    </source>
</evidence>
<keyword evidence="5" id="KW-0460">Magnesium</keyword>
<dbReference type="Proteomes" id="UP001199916">
    <property type="component" value="Unassembled WGS sequence"/>
</dbReference>
<dbReference type="EMBL" id="JAJNBZ010000066">
    <property type="protein sequence ID" value="MCE5173654.1"/>
    <property type="molecule type" value="Genomic_DNA"/>
</dbReference>
<dbReference type="PROSITE" id="PS50878">
    <property type="entry name" value="RT_POL"/>
    <property type="match status" value="1"/>
</dbReference>
<reference evidence="11 12" key="1">
    <citation type="submission" date="2021-11" db="EMBL/GenBank/DDBJ databases">
        <title>Draft genome sequence of Paenibacillus profundus YoMME, a new Gram-positive bacteria with exoelectrogenic properties.</title>
        <authorList>
            <person name="Hubenova Y."/>
            <person name="Hubenova E."/>
            <person name="Manasiev Y."/>
            <person name="Peykov S."/>
            <person name="Mitov M."/>
        </authorList>
    </citation>
    <scope>NUCLEOTIDE SEQUENCE [LARGE SCALE GENOMIC DNA]</scope>
    <source>
        <strain evidence="11 12">YoMME</strain>
    </source>
</reference>
<feature type="domain" description="Reverse transcriptase" evidence="10">
    <location>
        <begin position="49"/>
        <end position="288"/>
    </location>
</feature>
<dbReference type="InterPro" id="IPR013597">
    <property type="entry name" value="Mat_intron_G2"/>
</dbReference>
<evidence type="ECO:0000256" key="7">
    <source>
        <dbReference type="ARBA" id="ARBA00023118"/>
    </source>
</evidence>
<keyword evidence="7" id="KW-0051">Antiviral defense</keyword>
<evidence type="ECO:0000256" key="5">
    <source>
        <dbReference type="ARBA" id="ARBA00022842"/>
    </source>
</evidence>
<dbReference type="InterPro" id="IPR000477">
    <property type="entry name" value="RT_dom"/>
</dbReference>
<comment type="caution">
    <text evidence="11">The sequence shown here is derived from an EMBL/GenBank/DDBJ whole genome shotgun (WGS) entry which is preliminary data.</text>
</comment>
<accession>A0ABS8YR48</accession>
<comment type="catalytic activity">
    <reaction evidence="9">
        <text>DNA(n) + a 2'-deoxyribonucleoside 5'-triphosphate = DNA(n+1) + diphosphate</text>
        <dbReference type="Rhea" id="RHEA:22508"/>
        <dbReference type="Rhea" id="RHEA-COMP:17339"/>
        <dbReference type="Rhea" id="RHEA-COMP:17340"/>
        <dbReference type="ChEBI" id="CHEBI:33019"/>
        <dbReference type="ChEBI" id="CHEBI:61560"/>
        <dbReference type="ChEBI" id="CHEBI:173112"/>
        <dbReference type="EC" id="2.7.7.49"/>
    </reaction>
</comment>
<dbReference type="Pfam" id="PF08388">
    <property type="entry name" value="GIIM"/>
    <property type="match status" value="1"/>
</dbReference>
<dbReference type="PANTHER" id="PTHR34047:SF3">
    <property type="entry name" value="BLR2052 PROTEIN"/>
    <property type="match status" value="1"/>
</dbReference>
<protein>
    <recommendedName>
        <fullName evidence="1">RNA-directed DNA polymerase</fullName>
        <ecNumber evidence="1">2.7.7.49</ecNumber>
    </recommendedName>
</protein>
<evidence type="ECO:0000256" key="8">
    <source>
        <dbReference type="ARBA" id="ARBA00034120"/>
    </source>
</evidence>
<evidence type="ECO:0000313" key="12">
    <source>
        <dbReference type="Proteomes" id="UP001199916"/>
    </source>
</evidence>
<gene>
    <name evidence="11" type="primary">ltrA</name>
    <name evidence="11" type="ORF">LQV63_30980</name>
</gene>
<dbReference type="InterPro" id="IPR043502">
    <property type="entry name" value="DNA/RNA_pol_sf"/>
</dbReference>
<keyword evidence="6 11" id="KW-0695">RNA-directed DNA polymerase</keyword>
<evidence type="ECO:0000256" key="4">
    <source>
        <dbReference type="ARBA" id="ARBA00022723"/>
    </source>
</evidence>
<keyword evidence="2 11" id="KW-0808">Transferase</keyword>
<keyword evidence="12" id="KW-1185">Reference proteome</keyword>
<dbReference type="NCBIfam" id="TIGR04416">
    <property type="entry name" value="group_II_RT_mat"/>
    <property type="match status" value="1"/>
</dbReference>
<dbReference type="Pfam" id="PF00078">
    <property type="entry name" value="RVT_1"/>
    <property type="match status" value="1"/>
</dbReference>
<dbReference type="InterPro" id="IPR000123">
    <property type="entry name" value="Reverse_transcriptase_msDNA"/>
</dbReference>
<evidence type="ECO:0000256" key="6">
    <source>
        <dbReference type="ARBA" id="ARBA00022918"/>
    </source>
</evidence>
<dbReference type="PANTHER" id="PTHR34047">
    <property type="entry name" value="NUCLEAR INTRON MATURASE 1, MITOCHONDRIAL-RELATED"/>
    <property type="match status" value="1"/>
</dbReference>
<dbReference type="InterPro" id="IPR030931">
    <property type="entry name" value="Group_II_RT_mat"/>
</dbReference>
<evidence type="ECO:0000259" key="10">
    <source>
        <dbReference type="PROSITE" id="PS50878"/>
    </source>
</evidence>
<name>A0ABS8YR48_9BACL</name>
<proteinExistence type="inferred from homology"/>
<evidence type="ECO:0000256" key="9">
    <source>
        <dbReference type="ARBA" id="ARBA00048173"/>
    </source>
</evidence>
<organism evidence="11 12">
    <name type="scientific">Paenibacillus profundus</name>
    <dbReference type="NCBI Taxonomy" id="1173085"/>
    <lineage>
        <taxon>Bacteria</taxon>
        <taxon>Bacillati</taxon>
        <taxon>Bacillota</taxon>
        <taxon>Bacilli</taxon>
        <taxon>Bacillales</taxon>
        <taxon>Paenibacillaceae</taxon>
        <taxon>Paenibacillus</taxon>
    </lineage>
</organism>
<keyword evidence="4" id="KW-0479">Metal-binding</keyword>
<dbReference type="RefSeq" id="WP_233699555.1">
    <property type="nucleotide sequence ID" value="NZ_JAJNBZ010000066.1"/>
</dbReference>
<dbReference type="CDD" id="cd01651">
    <property type="entry name" value="RT_G2_intron"/>
    <property type="match status" value="1"/>
</dbReference>
<dbReference type="SUPFAM" id="SSF56672">
    <property type="entry name" value="DNA/RNA polymerases"/>
    <property type="match status" value="1"/>
</dbReference>
<dbReference type="PRINTS" id="PR00866">
    <property type="entry name" value="RNADNAPOLMS"/>
</dbReference>
<dbReference type="EC" id="2.7.7.49" evidence="1"/>
<evidence type="ECO:0000256" key="3">
    <source>
        <dbReference type="ARBA" id="ARBA00022695"/>
    </source>
</evidence>
<evidence type="ECO:0000256" key="1">
    <source>
        <dbReference type="ARBA" id="ARBA00012493"/>
    </source>
</evidence>
<evidence type="ECO:0000313" key="11">
    <source>
        <dbReference type="EMBL" id="MCE5173654.1"/>
    </source>
</evidence>
<dbReference type="GO" id="GO:0003964">
    <property type="term" value="F:RNA-directed DNA polymerase activity"/>
    <property type="evidence" value="ECO:0007669"/>
    <property type="project" value="UniProtKB-KW"/>
</dbReference>
<sequence>MNKIKPYKISKQVVLEAFRCVKANGGASGVDRISLEKFESNLKNNLYTIWNRMSSGSYFPPPVQAVEIPKKSGGTRLLGVPTVADRVAQMVAKIYFEPCVEPYFHRDSYGYRPRKSAMDALAVTRQRCWTYDWVLEFDIKGLFDNINHELLMKAVRKHTDNPWLILYIQRWLEAPIQMPNKDLVKRTKGTPQGGVISPVLANLFLHYTFDKWMEKFHSDKPFARYADDAVVHCHSKMAAEQLKTELETRLRECDLELHPVKTRIVYCKDDNRKLQYDEIAFDFLGYTFRPRRAKNREGKHFISFIPGASNQAKKSMRQTIRSWRIQLKSEKTLEDLSRMFNAVLRGWVNYYGRYYKAEMHSVYRRMNRALINWAMRKYKRFRQRRKQAQDWLNQIAKREPKLFVQWEMNYLSWAG</sequence>
<comment type="similarity">
    <text evidence="8">Belongs to the bacterial reverse transcriptase family.</text>
</comment>